<sequence>MSHCILGWGVLSCALQSSGLCLQVYVRISCSRRSVRLSPCWAHEMLHRKLWLLRTSVSSRLAVRISGLELQAILQYLCNDIDISTSSPIHLC</sequence>
<dbReference type="AlphaFoldDB" id="A0A4Q9N2I7"/>
<evidence type="ECO:0000313" key="2">
    <source>
        <dbReference type="EMBL" id="TBU34137.1"/>
    </source>
</evidence>
<evidence type="ECO:0000256" key="1">
    <source>
        <dbReference type="SAM" id="SignalP"/>
    </source>
</evidence>
<evidence type="ECO:0008006" key="3">
    <source>
        <dbReference type="Google" id="ProtNLM"/>
    </source>
</evidence>
<proteinExistence type="predicted"/>
<keyword evidence="1" id="KW-0732">Signal</keyword>
<feature type="chain" id="PRO_5020328570" description="Secreted protein" evidence="1">
    <location>
        <begin position="22"/>
        <end position="92"/>
    </location>
</feature>
<protein>
    <recommendedName>
        <fullName evidence="3">Secreted protein</fullName>
    </recommendedName>
</protein>
<organism evidence="2">
    <name type="scientific">Dichomitus squalens</name>
    <dbReference type="NCBI Taxonomy" id="114155"/>
    <lineage>
        <taxon>Eukaryota</taxon>
        <taxon>Fungi</taxon>
        <taxon>Dikarya</taxon>
        <taxon>Basidiomycota</taxon>
        <taxon>Agaricomycotina</taxon>
        <taxon>Agaricomycetes</taxon>
        <taxon>Polyporales</taxon>
        <taxon>Polyporaceae</taxon>
        <taxon>Dichomitus</taxon>
    </lineage>
</organism>
<name>A0A4Q9N2I7_9APHY</name>
<accession>A0A4Q9N2I7</accession>
<dbReference type="Proteomes" id="UP000292957">
    <property type="component" value="Unassembled WGS sequence"/>
</dbReference>
<dbReference type="EMBL" id="ML143389">
    <property type="protein sequence ID" value="TBU34137.1"/>
    <property type="molecule type" value="Genomic_DNA"/>
</dbReference>
<feature type="signal peptide" evidence="1">
    <location>
        <begin position="1"/>
        <end position="21"/>
    </location>
</feature>
<reference evidence="2" key="1">
    <citation type="submission" date="2019-01" db="EMBL/GenBank/DDBJ databases">
        <title>Draft genome sequences of three monokaryotic isolates of the white-rot basidiomycete fungus Dichomitus squalens.</title>
        <authorList>
            <consortium name="DOE Joint Genome Institute"/>
            <person name="Lopez S.C."/>
            <person name="Andreopoulos B."/>
            <person name="Pangilinan J."/>
            <person name="Lipzen A."/>
            <person name="Riley R."/>
            <person name="Ahrendt S."/>
            <person name="Ng V."/>
            <person name="Barry K."/>
            <person name="Daum C."/>
            <person name="Grigoriev I.V."/>
            <person name="Hilden K.S."/>
            <person name="Makela M.R."/>
            <person name="de Vries R.P."/>
        </authorList>
    </citation>
    <scope>NUCLEOTIDE SEQUENCE [LARGE SCALE GENOMIC DNA]</scope>
    <source>
        <strain evidence="2">OM18370.1</strain>
    </source>
</reference>
<gene>
    <name evidence="2" type="ORF">BD311DRAFT_343678</name>
</gene>